<organism evidence="1 2">
    <name type="scientific">Nonomuraea longicatena</name>
    <dbReference type="NCBI Taxonomy" id="83682"/>
    <lineage>
        <taxon>Bacteria</taxon>
        <taxon>Bacillati</taxon>
        <taxon>Actinomycetota</taxon>
        <taxon>Actinomycetes</taxon>
        <taxon>Streptosporangiales</taxon>
        <taxon>Streptosporangiaceae</taxon>
        <taxon>Nonomuraea</taxon>
    </lineage>
</organism>
<reference evidence="2" key="1">
    <citation type="journal article" date="2019" name="Int. J. Syst. Evol. Microbiol.">
        <title>The Global Catalogue of Microorganisms (GCM) 10K type strain sequencing project: providing services to taxonomists for standard genome sequencing and annotation.</title>
        <authorList>
            <consortium name="The Broad Institute Genomics Platform"/>
            <consortium name="The Broad Institute Genome Sequencing Center for Infectious Disease"/>
            <person name="Wu L."/>
            <person name="Ma J."/>
        </authorList>
    </citation>
    <scope>NUCLEOTIDE SEQUENCE [LARGE SCALE GENOMIC DNA]</scope>
    <source>
        <strain evidence="2">JCM 11136</strain>
    </source>
</reference>
<protein>
    <recommendedName>
        <fullName evidence="3">Alpha/beta hydrolase</fullName>
    </recommendedName>
</protein>
<gene>
    <name evidence="1" type="ORF">GCM10009560_61120</name>
</gene>
<dbReference type="InterPro" id="IPR029058">
    <property type="entry name" value="AB_hydrolase_fold"/>
</dbReference>
<dbReference type="Gene3D" id="3.40.50.1820">
    <property type="entry name" value="alpha/beta hydrolase"/>
    <property type="match status" value="1"/>
</dbReference>
<evidence type="ECO:0008006" key="3">
    <source>
        <dbReference type="Google" id="ProtNLM"/>
    </source>
</evidence>
<name>A0ABP4B8U3_9ACTN</name>
<dbReference type="Proteomes" id="UP001501578">
    <property type="component" value="Unassembled WGS sequence"/>
</dbReference>
<sequence length="245" mass="26362">MTGMQASFVFMHSPCVGPSTWAPVAEVVRRSGTTAVVPDLTRVGSGPAPHWPAVVAAVRAAAPADGPLVLVAHSNAGLFVPVVKEALGGRVVACVFAESRVPPRGGLTEIAEEPFLPFLRALAGPDDILPPWTGWWGDEEVAAFLPDAAMRRRVEADQPRLPLSYFTQRVPVPAGWENVPCAFVWYGEPYDGDAREAKDRGWPVSRVPGRHLHQVVDPEAVGAELLEVVNSSLFPRRRAPEASPM</sequence>
<evidence type="ECO:0000313" key="2">
    <source>
        <dbReference type="Proteomes" id="UP001501578"/>
    </source>
</evidence>
<dbReference type="EMBL" id="BAAAHQ010000039">
    <property type="protein sequence ID" value="GAA0945843.1"/>
    <property type="molecule type" value="Genomic_DNA"/>
</dbReference>
<evidence type="ECO:0000313" key="1">
    <source>
        <dbReference type="EMBL" id="GAA0945843.1"/>
    </source>
</evidence>
<dbReference type="SUPFAM" id="SSF53474">
    <property type="entry name" value="alpha/beta-Hydrolases"/>
    <property type="match status" value="1"/>
</dbReference>
<keyword evidence="2" id="KW-1185">Reference proteome</keyword>
<proteinExistence type="predicted"/>
<comment type="caution">
    <text evidence="1">The sequence shown here is derived from an EMBL/GenBank/DDBJ whole genome shotgun (WGS) entry which is preliminary data.</text>
</comment>
<accession>A0ABP4B8U3</accession>